<comment type="similarity">
    <text evidence="1">Belongs to the TCP11 family.</text>
</comment>
<comment type="caution">
    <text evidence="4">The sequence shown here is derived from an EMBL/GenBank/DDBJ whole genome shotgun (WGS) entry which is preliminary data.</text>
</comment>
<organism evidence="4 5">
    <name type="scientific">Zophobas morio</name>
    <dbReference type="NCBI Taxonomy" id="2755281"/>
    <lineage>
        <taxon>Eukaryota</taxon>
        <taxon>Metazoa</taxon>
        <taxon>Ecdysozoa</taxon>
        <taxon>Arthropoda</taxon>
        <taxon>Hexapoda</taxon>
        <taxon>Insecta</taxon>
        <taxon>Pterygota</taxon>
        <taxon>Neoptera</taxon>
        <taxon>Endopterygota</taxon>
        <taxon>Coleoptera</taxon>
        <taxon>Polyphaga</taxon>
        <taxon>Cucujiformia</taxon>
        <taxon>Tenebrionidae</taxon>
        <taxon>Zophobas</taxon>
    </lineage>
</organism>
<gene>
    <name evidence="4" type="ORF">Zmor_010128</name>
</gene>
<dbReference type="AlphaFoldDB" id="A0AA38MJJ7"/>
<sequence length="507" mass="56833">MSDENNEQKFGGTSDPQDTGTGPRIRTQSECSITSDDGAQGSSGKRQRTTSAQFMVSSGMTAASPPKFVTLEEIMQAANGMRDMALVHQIVVDDDFKLQKVDPPPNTLHQMVNDTMKKAFWDLLRNELGEDPPSYTQALVLLEDIKKGLFAVLLPQHTKIKQQISEILDGDLIKQQAENGVLDFGHYAQYVISVMAKLCAPVRDDKIKELTQTVDVVDTFKGILETLDLMKLDMANFTLQMARPDIIAHSVELERKKFADFLAVQTDGLEHTTKWLLRHVDKNETPPSNSASYENFIRYVVKKASWEAFIDLLDWAEGEPYPETFMIDETRLRDLQMKTNRLTAVGTILLVTLSNAGPDLQSIAEFKGSLKDHITILLQSVKTDKELKEALANVAEQVINDVKEAQRKYQLVEMDEVSEAVLRQQILSVSDPSHKIRGLVRQRIKEFFMDIIESSTAAPQKVPTGLTSLQRELAAIAGQFLRIISHNNTVFCIYYYDIVSAALPKPA</sequence>
<feature type="compositionally biased region" description="Polar residues" evidence="3">
    <location>
        <begin position="14"/>
        <end position="50"/>
    </location>
</feature>
<dbReference type="Proteomes" id="UP001168821">
    <property type="component" value="Unassembled WGS sequence"/>
</dbReference>
<evidence type="ECO:0008006" key="6">
    <source>
        <dbReference type="Google" id="ProtNLM"/>
    </source>
</evidence>
<dbReference type="GO" id="GO:0007165">
    <property type="term" value="P:signal transduction"/>
    <property type="evidence" value="ECO:0007669"/>
    <property type="project" value="TreeGrafter"/>
</dbReference>
<accession>A0AA38MJJ7</accession>
<protein>
    <recommendedName>
        <fullName evidence="6">T-complex protein 11-like protein 1</fullName>
    </recommendedName>
</protein>
<keyword evidence="2" id="KW-0175">Coiled coil</keyword>
<evidence type="ECO:0000313" key="5">
    <source>
        <dbReference type="Proteomes" id="UP001168821"/>
    </source>
</evidence>
<feature type="region of interest" description="Disordered" evidence="3">
    <location>
        <begin position="1"/>
        <end position="50"/>
    </location>
</feature>
<name>A0AA38MJJ7_9CUCU</name>
<feature type="coiled-coil region" evidence="2">
    <location>
        <begin position="388"/>
        <end position="415"/>
    </location>
</feature>
<evidence type="ECO:0000256" key="3">
    <source>
        <dbReference type="SAM" id="MobiDB-lite"/>
    </source>
</evidence>
<dbReference type="InterPro" id="IPR008862">
    <property type="entry name" value="Tcp11"/>
</dbReference>
<evidence type="ECO:0000313" key="4">
    <source>
        <dbReference type="EMBL" id="KAJ3658388.1"/>
    </source>
</evidence>
<dbReference type="EMBL" id="JALNTZ010000003">
    <property type="protein sequence ID" value="KAJ3658388.1"/>
    <property type="molecule type" value="Genomic_DNA"/>
</dbReference>
<keyword evidence="5" id="KW-1185">Reference proteome</keyword>
<proteinExistence type="inferred from homology"/>
<dbReference type="PANTHER" id="PTHR12832">
    <property type="entry name" value="TESTIS-SPECIFIC PROTEIN PBS13 T-COMPLEX 11"/>
    <property type="match status" value="1"/>
</dbReference>
<dbReference type="PANTHER" id="PTHR12832:SF11">
    <property type="entry name" value="LD23868P"/>
    <property type="match status" value="1"/>
</dbReference>
<evidence type="ECO:0000256" key="2">
    <source>
        <dbReference type="SAM" id="Coils"/>
    </source>
</evidence>
<evidence type="ECO:0000256" key="1">
    <source>
        <dbReference type="ARBA" id="ARBA00010954"/>
    </source>
</evidence>
<reference evidence="4" key="1">
    <citation type="journal article" date="2023" name="G3 (Bethesda)">
        <title>Whole genome assemblies of Zophobas morio and Tenebrio molitor.</title>
        <authorList>
            <person name="Kaur S."/>
            <person name="Stinson S.A."/>
            <person name="diCenzo G.C."/>
        </authorList>
    </citation>
    <scope>NUCLEOTIDE SEQUENCE</scope>
    <source>
        <strain evidence="4">QUZm001</strain>
    </source>
</reference>
<dbReference type="Pfam" id="PF05794">
    <property type="entry name" value="Tcp11"/>
    <property type="match status" value="1"/>
</dbReference>